<dbReference type="Pfam" id="PF04359">
    <property type="entry name" value="DUF493"/>
    <property type="match status" value="1"/>
</dbReference>
<gene>
    <name evidence="1" type="ORF">ACFQZQ_06055</name>
</gene>
<protein>
    <submittedName>
        <fullName evidence="1">DUF493 family protein</fullName>
    </submittedName>
</protein>
<dbReference type="InterPro" id="IPR027471">
    <property type="entry name" value="YbeD-like_sf"/>
</dbReference>
<dbReference type="NCBIfam" id="NF002066">
    <property type="entry name" value="PRK00907.1"/>
    <property type="match status" value="1"/>
</dbReference>
<accession>A0ABW2YKC0</accession>
<evidence type="ECO:0000313" key="1">
    <source>
        <dbReference type="EMBL" id="MFD0738840.1"/>
    </source>
</evidence>
<evidence type="ECO:0000313" key="2">
    <source>
        <dbReference type="Proteomes" id="UP001597090"/>
    </source>
</evidence>
<dbReference type="SUPFAM" id="SSF117991">
    <property type="entry name" value="YbeD/HP0495-like"/>
    <property type="match status" value="1"/>
</dbReference>
<comment type="caution">
    <text evidence="1">The sequence shown here is derived from an EMBL/GenBank/DDBJ whole genome shotgun (WGS) entry which is preliminary data.</text>
</comment>
<dbReference type="EMBL" id="JBHTIH010000003">
    <property type="protein sequence ID" value="MFD0738840.1"/>
    <property type="molecule type" value="Genomic_DNA"/>
</dbReference>
<keyword evidence="2" id="KW-1185">Reference proteome</keyword>
<sequence>MEIHSDNPEHGFQFPGTFELSALGPAESGLERVLPQLLMDAGIEVLSEAITWKHSANGKYVSVRIGFQARDRAQYDLAHQVLRDHPEVKWTL</sequence>
<name>A0ABW2YKC0_9GAMM</name>
<dbReference type="RefSeq" id="WP_386811837.1">
    <property type="nucleotide sequence ID" value="NZ_JBHTIH010000003.1"/>
</dbReference>
<proteinExistence type="predicted"/>
<dbReference type="InterPro" id="IPR007454">
    <property type="entry name" value="UPF0250_YbeD-like"/>
</dbReference>
<dbReference type="Gene3D" id="3.30.70.260">
    <property type="match status" value="1"/>
</dbReference>
<dbReference type="Proteomes" id="UP001597090">
    <property type="component" value="Unassembled WGS sequence"/>
</dbReference>
<reference evidence="2" key="1">
    <citation type="journal article" date="2019" name="Int. J. Syst. Evol. Microbiol.">
        <title>The Global Catalogue of Microorganisms (GCM) 10K type strain sequencing project: providing services to taxonomists for standard genome sequencing and annotation.</title>
        <authorList>
            <consortium name="The Broad Institute Genomics Platform"/>
            <consortium name="The Broad Institute Genome Sequencing Center for Infectious Disease"/>
            <person name="Wu L."/>
            <person name="Ma J."/>
        </authorList>
    </citation>
    <scope>NUCLEOTIDE SEQUENCE [LARGE SCALE GENOMIC DNA]</scope>
    <source>
        <strain evidence="2">CCUG 55491</strain>
    </source>
</reference>
<organism evidence="1 2">
    <name type="scientific">Lysobacter koreensis</name>
    <dbReference type="NCBI Taxonomy" id="266122"/>
    <lineage>
        <taxon>Bacteria</taxon>
        <taxon>Pseudomonadati</taxon>
        <taxon>Pseudomonadota</taxon>
        <taxon>Gammaproteobacteria</taxon>
        <taxon>Lysobacterales</taxon>
        <taxon>Lysobacteraceae</taxon>
        <taxon>Lysobacter</taxon>
    </lineage>
</organism>